<accession>A0A2G9GC18</accession>
<evidence type="ECO:0000256" key="1">
    <source>
        <dbReference type="SAM" id="MobiDB-lite"/>
    </source>
</evidence>
<comment type="caution">
    <text evidence="2">The sequence shown here is derived from an EMBL/GenBank/DDBJ whole genome shotgun (WGS) entry which is preliminary data.</text>
</comment>
<dbReference type="AlphaFoldDB" id="A0A2G9GC18"/>
<evidence type="ECO:0000313" key="3">
    <source>
        <dbReference type="Proteomes" id="UP000231279"/>
    </source>
</evidence>
<evidence type="ECO:0000313" key="2">
    <source>
        <dbReference type="EMBL" id="PIN02831.1"/>
    </source>
</evidence>
<dbReference type="Proteomes" id="UP000231279">
    <property type="component" value="Unassembled WGS sequence"/>
</dbReference>
<dbReference type="OrthoDB" id="926427at2759"/>
<organism evidence="2 3">
    <name type="scientific">Handroanthus impetiginosus</name>
    <dbReference type="NCBI Taxonomy" id="429701"/>
    <lineage>
        <taxon>Eukaryota</taxon>
        <taxon>Viridiplantae</taxon>
        <taxon>Streptophyta</taxon>
        <taxon>Embryophyta</taxon>
        <taxon>Tracheophyta</taxon>
        <taxon>Spermatophyta</taxon>
        <taxon>Magnoliopsida</taxon>
        <taxon>eudicotyledons</taxon>
        <taxon>Gunneridae</taxon>
        <taxon>Pentapetalae</taxon>
        <taxon>asterids</taxon>
        <taxon>lamiids</taxon>
        <taxon>Lamiales</taxon>
        <taxon>Bignoniaceae</taxon>
        <taxon>Crescentiina</taxon>
        <taxon>Tabebuia alliance</taxon>
        <taxon>Handroanthus</taxon>
    </lineage>
</organism>
<feature type="region of interest" description="Disordered" evidence="1">
    <location>
        <begin position="161"/>
        <end position="214"/>
    </location>
</feature>
<keyword evidence="3" id="KW-1185">Reference proteome</keyword>
<proteinExistence type="predicted"/>
<gene>
    <name evidence="2" type="ORF">CDL12_24655</name>
</gene>
<name>A0A2G9GC18_9LAMI</name>
<dbReference type="EMBL" id="NKXS01005755">
    <property type="protein sequence ID" value="PIN02831.1"/>
    <property type="molecule type" value="Genomic_DNA"/>
</dbReference>
<reference evidence="3" key="1">
    <citation type="journal article" date="2018" name="Gigascience">
        <title>Genome assembly of the Pink Ipe (Handroanthus impetiginosus, Bignoniaceae), a highly valued, ecologically keystone Neotropical timber forest tree.</title>
        <authorList>
            <person name="Silva-Junior O.B."/>
            <person name="Grattapaglia D."/>
            <person name="Novaes E."/>
            <person name="Collevatti R.G."/>
        </authorList>
    </citation>
    <scope>NUCLEOTIDE SEQUENCE [LARGE SCALE GENOMIC DNA]</scope>
    <source>
        <strain evidence="3">cv. UFG-1</strain>
    </source>
</reference>
<sequence length="214" mass="24893">MTQFSGEGGARYFDPKEARKRIHKEDSNLLFVDYGKRKELEQDYFIAIRSNYLPLRVLRRDFCQADLEDGLRYSRLCTLSKLVSRAWLSNIAPNVKKFLSEDYKKWWANIHGDYFDENFESLISMKPIVRAKNNDQDEGVNLPVNDDQDAQIVKMTESLEANKRKSASHPFEESSINRYWKRPKRDPKTSKQTDADGDEIGSNPTEVFAKNVIS</sequence>
<protein>
    <submittedName>
        <fullName evidence="2">Uncharacterized protein</fullName>
    </submittedName>
</protein>